<evidence type="ECO:0000256" key="1">
    <source>
        <dbReference type="SAM" id="MobiDB-lite"/>
    </source>
</evidence>
<dbReference type="SUPFAM" id="SSF81383">
    <property type="entry name" value="F-box domain"/>
    <property type="match status" value="1"/>
</dbReference>
<dbReference type="Pfam" id="PF00646">
    <property type="entry name" value="F-box"/>
    <property type="match status" value="1"/>
</dbReference>
<dbReference type="Gramene" id="TraesSYM5B03G02851600.1">
    <property type="protein sequence ID" value="TraesSYM5B03G02851600.1.CDS1"/>
    <property type="gene ID" value="TraesSYM5B03G02851600"/>
</dbReference>
<feature type="region of interest" description="Disordered" evidence="1">
    <location>
        <begin position="1"/>
        <end position="31"/>
    </location>
</feature>
<accession>A0A3B6LH42</accession>
<dbReference type="Gramene" id="TraesLDM5B03G02825390.1">
    <property type="protein sequence ID" value="TraesLDM5B03G02825390.1.CDS1"/>
    <property type="gene ID" value="TraesLDM5B03G02825390"/>
</dbReference>
<dbReference type="PANTHER" id="PTHR32133">
    <property type="entry name" value="OS07G0120400 PROTEIN"/>
    <property type="match status" value="1"/>
</dbReference>
<dbReference type="Gramene" id="TraesSTA5B03G02814720.1">
    <property type="protein sequence ID" value="TraesSTA5B03G02814720.1.CDS1"/>
    <property type="gene ID" value="TraesSTA5B03G02814720"/>
</dbReference>
<dbReference type="InterPro" id="IPR056594">
    <property type="entry name" value="AT5G49610-like_b-prop"/>
</dbReference>
<dbReference type="PANTHER" id="PTHR32133:SF335">
    <property type="entry name" value="F-BOX ASSOCIATED DOMAIN-CONTAINING PROTEIN"/>
    <property type="match status" value="1"/>
</dbReference>
<evidence type="ECO:0000313" key="4">
    <source>
        <dbReference type="Proteomes" id="UP000019116"/>
    </source>
</evidence>
<dbReference type="SMART" id="SM00256">
    <property type="entry name" value="FBOX"/>
    <property type="match status" value="1"/>
</dbReference>
<dbReference type="Gramene" id="TraesJUL5B03G02843110.1">
    <property type="protein sequence ID" value="TraesJUL5B03G02843110.1.CDS1"/>
    <property type="gene ID" value="TraesJUL5B03G02843110"/>
</dbReference>
<evidence type="ECO:0000313" key="3">
    <source>
        <dbReference type="EnsemblPlants" id="TraesCS5B02G079700.1.cds1"/>
    </source>
</evidence>
<dbReference type="InterPro" id="IPR036047">
    <property type="entry name" value="F-box-like_dom_sf"/>
</dbReference>
<dbReference type="OMA" id="GHVRACN"/>
<reference evidence="3" key="1">
    <citation type="submission" date="2018-08" db="EMBL/GenBank/DDBJ databases">
        <authorList>
            <person name="Rossello M."/>
        </authorList>
    </citation>
    <scope>NUCLEOTIDE SEQUENCE [LARGE SCALE GENOMIC DNA]</scope>
    <source>
        <strain evidence="3">cv. Chinese Spring</strain>
    </source>
</reference>
<dbReference type="Gramene" id="TraesROB_scaffold_126135_01G000100.1">
    <property type="protein sequence ID" value="TraesROB_scaffold_126135_01G000100.1"/>
    <property type="gene ID" value="TraesROB_scaffold_126135_01G000100"/>
</dbReference>
<dbReference type="Gene3D" id="1.20.1280.50">
    <property type="match status" value="1"/>
</dbReference>
<dbReference type="InterPro" id="IPR001810">
    <property type="entry name" value="F-box_dom"/>
</dbReference>
<evidence type="ECO:0000259" key="2">
    <source>
        <dbReference type="SMART" id="SM00256"/>
    </source>
</evidence>
<dbReference type="OrthoDB" id="586649at2759"/>
<organism evidence="3">
    <name type="scientific">Triticum aestivum</name>
    <name type="common">Wheat</name>
    <dbReference type="NCBI Taxonomy" id="4565"/>
    <lineage>
        <taxon>Eukaryota</taxon>
        <taxon>Viridiplantae</taxon>
        <taxon>Streptophyta</taxon>
        <taxon>Embryophyta</taxon>
        <taxon>Tracheophyta</taxon>
        <taxon>Spermatophyta</taxon>
        <taxon>Magnoliopsida</taxon>
        <taxon>Liliopsida</taxon>
        <taxon>Poales</taxon>
        <taxon>Poaceae</taxon>
        <taxon>BOP clade</taxon>
        <taxon>Pooideae</taxon>
        <taxon>Triticodae</taxon>
        <taxon>Triticeae</taxon>
        <taxon>Triticinae</taxon>
        <taxon>Triticum</taxon>
    </lineage>
</organism>
<name>A0A3B6LH42_WHEAT</name>
<dbReference type="AlphaFoldDB" id="A0A3B6LH42"/>
<dbReference type="Gramene" id="TraesNOR5B03G02848350.1">
    <property type="protein sequence ID" value="TraesNOR5B03G02848350.1.CDS1"/>
    <property type="gene ID" value="TraesNOR5B03G02848350"/>
</dbReference>
<dbReference type="Proteomes" id="UP000019116">
    <property type="component" value="Chromosome 5B"/>
</dbReference>
<feature type="domain" description="F-box" evidence="2">
    <location>
        <begin position="35"/>
        <end position="78"/>
    </location>
</feature>
<protein>
    <recommendedName>
        <fullName evidence="2">F-box domain-containing protein</fullName>
    </recommendedName>
</protein>
<keyword evidence="4" id="KW-1185">Reference proteome</keyword>
<dbReference type="Gramene" id="TraesWEE_scaffold_035799_01G000200.1">
    <property type="protein sequence ID" value="TraesWEE_scaffold_035799_01G000200.1"/>
    <property type="gene ID" value="TraesWEE_scaffold_035799_01G000200"/>
</dbReference>
<sequence length="401" mass="44318">MDSLSAACGGGERLPVRDDLSSRSAASPPPLTLPLPHDDLLLEILLRLPPEPIYLLRASLVSKHWRRLVHDARFLRRFRAFHGAPPVLGFLNNQSGPPLFVPTSDAFAAVPSSTMSHGSWWALDCRHGLALLQNRNSGNLLVWHLMSGEQRYLPRPPPALDEYDCGRGFNAAVLRAPGNEDRLDCRTCPFLVPMALTHGDDAGLTSACVYSSETGVWGDVISVATLEEVEARPTALVGNKLYSQMTGGYILEFDLDSYSLHVNEVPNDMFCYFDGVLMPAEDGGLGFAVVDYAGLHLHLFSMVATMDGTLVWALRRAIDLNKFFAPDVVVRCKTVPVEAIGFAEDADVVFIYVYDCVYMLHLKSMQFDEVSEKGHYSSIFPYTSFYTPVLPCLLSSRNDKV</sequence>
<dbReference type="EnsemblPlants" id="TraesCS5B02G079700.1">
    <property type="protein sequence ID" value="TraesCS5B02G079700.1.cds1"/>
    <property type="gene ID" value="TraesCS5B02G079700"/>
</dbReference>
<dbReference type="Gramene" id="TraesLAC5B03G02777800.1">
    <property type="protein sequence ID" value="TraesLAC5B03G02777800.1.CDS1"/>
    <property type="gene ID" value="TraesLAC5B03G02777800"/>
</dbReference>
<proteinExistence type="predicted"/>
<dbReference type="Gramene" id="TraesCLE_scaffold_065305_01G000100.1">
    <property type="protein sequence ID" value="TraesCLE_scaffold_065305_01G000100.1"/>
    <property type="gene ID" value="TraesCLE_scaffold_065305_01G000100"/>
</dbReference>
<dbReference type="Gramene" id="TraesCAD_scaffold_045905_01G000300.1">
    <property type="protein sequence ID" value="TraesCAD_scaffold_045905_01G000300.1"/>
    <property type="gene ID" value="TraesCAD_scaffold_045905_01G000300"/>
</dbReference>
<dbReference type="Pfam" id="PF23635">
    <property type="entry name" value="Beta-prop_AT5G49610-like"/>
    <property type="match status" value="1"/>
</dbReference>
<dbReference type="Gramene" id="TraesJAG5B03G02823160.1">
    <property type="protein sequence ID" value="TraesJAG5B03G02823160.1.CDS1"/>
    <property type="gene ID" value="TraesJAG5B03G02823160"/>
</dbReference>
<dbReference type="Gramene" id="TraesCS5B03G0197800.1">
    <property type="protein sequence ID" value="TraesCS5B03G0197800.1.CDS1"/>
    <property type="gene ID" value="TraesCS5B03G0197800"/>
</dbReference>
<reference evidence="3" key="2">
    <citation type="submission" date="2018-10" db="UniProtKB">
        <authorList>
            <consortium name="EnsemblPlants"/>
        </authorList>
    </citation>
    <scope>IDENTIFICATION</scope>
</reference>
<dbReference type="Gramene" id="TraesCS5B02G079700.1">
    <property type="protein sequence ID" value="TraesCS5B02G079700.1.cds1"/>
    <property type="gene ID" value="TraesCS5B02G079700"/>
</dbReference>